<sequence>MPRWIKRTLVVLLAALALLAVLAIWQRDRIERLLAVNTLFDEAHIVANFSDMPSLFFHQQMTNGNELPWDLPQAATPLPAQVPDGTGGTLDIAAWAAERSLTALVVLKDGEIVAEEYFQGTDADDLRISWSVAKSFLSALTGILVEEGAIESLDAPVTDYAPLLAKSAYRDATIRDVLQMESGVTFNEDYLDFHSDINKMGRVLALGGSMDAFAAGLEGQDRPPGEAWQYVSIDTHVIGMVLRGATGRSVPDLMEEKLIRPLGLEAGPVYLTDGEGVAFVLGGLNLRTRDYARMGLLVLQKGRRGPAQIIPANWLAESTAPSAKTAPGEIGYGYQWWVPQDSDEDEVLARGIYGQFIYINRDRGVVVAINSADRGFREPGAFAQNMAAFRALAGAAAPDGSGAATN</sequence>
<feature type="domain" description="Beta-lactamase-related" evidence="1">
    <location>
        <begin position="103"/>
        <end position="375"/>
    </location>
</feature>
<reference evidence="2 3" key="1">
    <citation type="submission" date="2019-12" db="EMBL/GenBank/DDBJ databases">
        <title>Strain KN286 was isolated from seawater, which was collected from Caroline Seamount in the tropical western Pacific.</title>
        <authorList>
            <person name="Wang Q."/>
        </authorList>
    </citation>
    <scope>NUCLEOTIDE SEQUENCE [LARGE SCALE GENOMIC DNA]</scope>
    <source>
        <strain evidence="2 3">KN286</strain>
    </source>
</reference>
<dbReference type="Proteomes" id="UP000436016">
    <property type="component" value="Unassembled WGS sequence"/>
</dbReference>
<proteinExistence type="predicted"/>
<dbReference type="SUPFAM" id="SSF56601">
    <property type="entry name" value="beta-lactamase/transpeptidase-like"/>
    <property type="match status" value="1"/>
</dbReference>
<evidence type="ECO:0000313" key="2">
    <source>
        <dbReference type="EMBL" id="MXU64427.1"/>
    </source>
</evidence>
<dbReference type="AlphaFoldDB" id="A0A6B0TJ72"/>
<dbReference type="InterPro" id="IPR001466">
    <property type="entry name" value="Beta-lactam-related"/>
</dbReference>
<gene>
    <name evidence="2" type="ORF">GSH16_03130</name>
</gene>
<evidence type="ECO:0000259" key="1">
    <source>
        <dbReference type="Pfam" id="PF00144"/>
    </source>
</evidence>
<keyword evidence="3" id="KW-1185">Reference proteome</keyword>
<dbReference type="EMBL" id="WUWG01000001">
    <property type="protein sequence ID" value="MXU64427.1"/>
    <property type="molecule type" value="Genomic_DNA"/>
</dbReference>
<dbReference type="Gene3D" id="3.40.710.10">
    <property type="entry name" value="DD-peptidase/beta-lactamase superfamily"/>
    <property type="match status" value="1"/>
</dbReference>
<dbReference type="InterPro" id="IPR012338">
    <property type="entry name" value="Beta-lactam/transpept-like"/>
</dbReference>
<name>A0A6B0TJ72_9RHOB</name>
<dbReference type="InterPro" id="IPR050789">
    <property type="entry name" value="Diverse_Enzym_Activities"/>
</dbReference>
<keyword evidence="2" id="KW-0378">Hydrolase</keyword>
<protein>
    <submittedName>
        <fullName evidence="2">Serine hydrolase</fullName>
    </submittedName>
</protein>
<dbReference type="RefSeq" id="WP_160851791.1">
    <property type="nucleotide sequence ID" value="NZ_WUWG01000001.1"/>
</dbReference>
<accession>A0A6B0TJ72</accession>
<dbReference type="GO" id="GO:0016787">
    <property type="term" value="F:hydrolase activity"/>
    <property type="evidence" value="ECO:0007669"/>
    <property type="project" value="UniProtKB-KW"/>
</dbReference>
<comment type="caution">
    <text evidence="2">The sequence shown here is derived from an EMBL/GenBank/DDBJ whole genome shotgun (WGS) entry which is preliminary data.</text>
</comment>
<organism evidence="2 3">
    <name type="scientific">Oceanomicrobium pacificus</name>
    <dbReference type="NCBI Taxonomy" id="2692916"/>
    <lineage>
        <taxon>Bacteria</taxon>
        <taxon>Pseudomonadati</taxon>
        <taxon>Pseudomonadota</taxon>
        <taxon>Alphaproteobacteria</taxon>
        <taxon>Rhodobacterales</taxon>
        <taxon>Paracoccaceae</taxon>
        <taxon>Oceanomicrobium</taxon>
    </lineage>
</organism>
<dbReference type="PANTHER" id="PTHR43283">
    <property type="entry name" value="BETA-LACTAMASE-RELATED"/>
    <property type="match status" value="1"/>
</dbReference>
<dbReference type="PANTHER" id="PTHR43283:SF14">
    <property type="entry name" value="BLL8153 PROTEIN"/>
    <property type="match status" value="1"/>
</dbReference>
<evidence type="ECO:0000313" key="3">
    <source>
        <dbReference type="Proteomes" id="UP000436016"/>
    </source>
</evidence>
<dbReference type="Pfam" id="PF00144">
    <property type="entry name" value="Beta-lactamase"/>
    <property type="match status" value="1"/>
</dbReference>